<comment type="caution">
    <text evidence="2">The sequence shown here is derived from an EMBL/GenBank/DDBJ whole genome shotgun (WGS) entry which is preliminary data.</text>
</comment>
<evidence type="ECO:0000313" key="3">
    <source>
        <dbReference type="Proteomes" id="UP001472677"/>
    </source>
</evidence>
<keyword evidence="3" id="KW-1185">Reference proteome</keyword>
<protein>
    <submittedName>
        <fullName evidence="2">Uncharacterized protein</fullName>
    </submittedName>
</protein>
<proteinExistence type="predicted"/>
<evidence type="ECO:0000256" key="1">
    <source>
        <dbReference type="SAM" id="MobiDB-lite"/>
    </source>
</evidence>
<evidence type="ECO:0000313" key="2">
    <source>
        <dbReference type="EMBL" id="KAK8562620.1"/>
    </source>
</evidence>
<sequence>MQAPTRRLRRAVGVRNITNSSFRSCVQPEGMLGKFDVLATIETDHEELGAVEPVVGQIDSVNSKGFGGGDVAGGKVVGNKGKVLLRGSGSTSASGVLRTQGMDGTIAVVPKESIVPSKVTLDSNNHVVVREVERGSDLSSKKSLERMCLGTVQGDNPDSDPRYGHASSDIDVQ</sequence>
<name>A0ABR2EKU2_9ROSI</name>
<accession>A0ABR2EKU2</accession>
<feature type="region of interest" description="Disordered" evidence="1">
    <location>
        <begin position="150"/>
        <end position="173"/>
    </location>
</feature>
<dbReference type="Proteomes" id="UP001472677">
    <property type="component" value="Unassembled WGS sequence"/>
</dbReference>
<gene>
    <name evidence="2" type="ORF">V6N12_010694</name>
</gene>
<dbReference type="EMBL" id="JBBPBM010000012">
    <property type="protein sequence ID" value="KAK8562620.1"/>
    <property type="molecule type" value="Genomic_DNA"/>
</dbReference>
<organism evidence="2 3">
    <name type="scientific">Hibiscus sabdariffa</name>
    <name type="common">roselle</name>
    <dbReference type="NCBI Taxonomy" id="183260"/>
    <lineage>
        <taxon>Eukaryota</taxon>
        <taxon>Viridiplantae</taxon>
        <taxon>Streptophyta</taxon>
        <taxon>Embryophyta</taxon>
        <taxon>Tracheophyta</taxon>
        <taxon>Spermatophyta</taxon>
        <taxon>Magnoliopsida</taxon>
        <taxon>eudicotyledons</taxon>
        <taxon>Gunneridae</taxon>
        <taxon>Pentapetalae</taxon>
        <taxon>rosids</taxon>
        <taxon>malvids</taxon>
        <taxon>Malvales</taxon>
        <taxon>Malvaceae</taxon>
        <taxon>Malvoideae</taxon>
        <taxon>Hibiscus</taxon>
    </lineage>
</organism>
<reference evidence="2 3" key="1">
    <citation type="journal article" date="2024" name="G3 (Bethesda)">
        <title>Genome assembly of Hibiscus sabdariffa L. provides insights into metabolisms of medicinal natural products.</title>
        <authorList>
            <person name="Kim T."/>
        </authorList>
    </citation>
    <scope>NUCLEOTIDE SEQUENCE [LARGE SCALE GENOMIC DNA]</scope>
    <source>
        <strain evidence="2">TK-2024</strain>
        <tissue evidence="2">Old leaves</tissue>
    </source>
</reference>